<name>A0A847R1G7_9GAMM</name>
<dbReference type="RefSeq" id="WP_168824538.1">
    <property type="nucleotide sequence ID" value="NZ_CP073013.1"/>
</dbReference>
<organism evidence="2 3">
    <name type="scientific">Marinomonas profundi</name>
    <dbReference type="NCBI Taxonomy" id="2726122"/>
    <lineage>
        <taxon>Bacteria</taxon>
        <taxon>Pseudomonadati</taxon>
        <taxon>Pseudomonadota</taxon>
        <taxon>Gammaproteobacteria</taxon>
        <taxon>Oceanospirillales</taxon>
        <taxon>Oceanospirillaceae</taxon>
        <taxon>Marinomonas</taxon>
    </lineage>
</organism>
<sequence>MADKSKWFKVATSGPTVDGREIKEQWIKDMAETYDMDEYTASIFQDHYGWYGNYGQVTAVKAEKDKKGRLCLFVQVKANKMLLALNKAGQKLFTSIRVIEDFAATGKAYLMHLAITDEPASLGTEQLSFSQNGEHSQIFANEDGIELDFNAPQTDEELAAEVTKRPGFLQRFFSKQTSPTQDDEPMTDAEKAAFKKLQDELADFKTKLEALTAEDKPKGDEAPREFAAEITELTEKITALENEKKAFATQAETLKALTENFETLQNSFTEAMKDKTEQPQKSKGESEASFEIV</sequence>
<gene>
    <name evidence="2" type="ORF">HGG82_07975</name>
</gene>
<dbReference type="Proteomes" id="UP000586067">
    <property type="component" value="Unassembled WGS sequence"/>
</dbReference>
<feature type="compositionally biased region" description="Basic and acidic residues" evidence="1">
    <location>
        <begin position="271"/>
        <end position="286"/>
    </location>
</feature>
<accession>A0A847R1G7</accession>
<dbReference type="EMBL" id="JABAEK010000006">
    <property type="protein sequence ID" value="NLQ17565.1"/>
    <property type="molecule type" value="Genomic_DNA"/>
</dbReference>
<evidence type="ECO:0000313" key="3">
    <source>
        <dbReference type="Proteomes" id="UP000586067"/>
    </source>
</evidence>
<evidence type="ECO:0000313" key="2">
    <source>
        <dbReference type="EMBL" id="NLQ17565.1"/>
    </source>
</evidence>
<protein>
    <submittedName>
        <fullName evidence="2">Capsid scaffolding protein</fullName>
    </submittedName>
</protein>
<feature type="region of interest" description="Disordered" evidence="1">
    <location>
        <begin position="268"/>
        <end position="293"/>
    </location>
</feature>
<reference evidence="2 3" key="1">
    <citation type="submission" date="2020-04" db="EMBL/GenBank/DDBJ databases">
        <title>Marinomonas sp. M1K-6 isolated from the deep seawater of the Mariana Trench.</title>
        <authorList>
            <person name="Li Y."/>
        </authorList>
    </citation>
    <scope>NUCLEOTIDE SEQUENCE [LARGE SCALE GENOMIC DNA]</scope>
    <source>
        <strain evidence="2 3">M1K-6</strain>
    </source>
</reference>
<dbReference type="InterPro" id="IPR009228">
    <property type="entry name" value="Capsid_scaffold_GpO"/>
</dbReference>
<keyword evidence="3" id="KW-1185">Reference proteome</keyword>
<comment type="caution">
    <text evidence="2">The sequence shown here is derived from an EMBL/GenBank/DDBJ whole genome shotgun (WGS) entry which is preliminary data.</text>
</comment>
<proteinExistence type="predicted"/>
<evidence type="ECO:0000256" key="1">
    <source>
        <dbReference type="SAM" id="MobiDB-lite"/>
    </source>
</evidence>
<dbReference type="AlphaFoldDB" id="A0A847R1G7"/>
<dbReference type="Pfam" id="PF05929">
    <property type="entry name" value="Phage_GPO"/>
    <property type="match status" value="1"/>
</dbReference>